<evidence type="ECO:0000313" key="2">
    <source>
        <dbReference type="Proteomes" id="UP001143509"/>
    </source>
</evidence>
<dbReference type="RefSeq" id="WP_271163806.1">
    <property type="nucleotide sequence ID" value="NZ_BSFD01000001.1"/>
</dbReference>
<dbReference type="InterPro" id="IPR031796">
    <property type="entry name" value="DUF5076"/>
</dbReference>
<dbReference type="Pfam" id="PF16826">
    <property type="entry name" value="DUF5076"/>
    <property type="match status" value="1"/>
</dbReference>
<dbReference type="EMBL" id="BSFD01000001">
    <property type="protein sequence ID" value="GLK47437.1"/>
    <property type="molecule type" value="Genomic_DNA"/>
</dbReference>
<reference evidence="1" key="2">
    <citation type="submission" date="2023-01" db="EMBL/GenBank/DDBJ databases">
        <authorList>
            <person name="Sun Q."/>
            <person name="Evtushenko L."/>
        </authorList>
    </citation>
    <scope>NUCLEOTIDE SEQUENCE</scope>
    <source>
        <strain evidence="1">VKM B-1499</strain>
    </source>
</reference>
<accession>A0ABQ5T3U8</accession>
<sequence length="104" mass="11353">MKSIGIPPAALEDEMSVEMARVWVAKRGLHCVLNVGTYRDSEFREARAWGVMLADMARHLSDALVAAGLETSSASALDEIRDTMARELRSPTSEATGGFKQTKQ</sequence>
<dbReference type="Gene3D" id="3.30.2370.10">
    <property type="entry name" value="putative pyruvate dehydrogenase"/>
    <property type="match status" value="1"/>
</dbReference>
<dbReference type="Proteomes" id="UP001143509">
    <property type="component" value="Unassembled WGS sequence"/>
</dbReference>
<proteinExistence type="predicted"/>
<keyword evidence="2" id="KW-1185">Reference proteome</keyword>
<protein>
    <submittedName>
        <fullName evidence="1">DUF5076 domain-containing protein</fullName>
    </submittedName>
</protein>
<comment type="caution">
    <text evidence="1">The sequence shown here is derived from an EMBL/GenBank/DDBJ whole genome shotgun (WGS) entry which is preliminary data.</text>
</comment>
<gene>
    <name evidence="1" type="ORF">GCM10017620_04100</name>
</gene>
<name>A0ABQ5T3U8_9CAUL</name>
<organism evidence="1 2">
    <name type="scientific">Brevundimonas intermedia</name>
    <dbReference type="NCBI Taxonomy" id="74315"/>
    <lineage>
        <taxon>Bacteria</taxon>
        <taxon>Pseudomonadati</taxon>
        <taxon>Pseudomonadota</taxon>
        <taxon>Alphaproteobacteria</taxon>
        <taxon>Caulobacterales</taxon>
        <taxon>Caulobacteraceae</taxon>
        <taxon>Brevundimonas</taxon>
    </lineage>
</organism>
<reference evidence="1" key="1">
    <citation type="journal article" date="2014" name="Int. J. Syst. Evol. Microbiol.">
        <title>Complete genome of a new Firmicutes species belonging to the dominant human colonic microbiota ('Ruminococcus bicirculans') reveals two chromosomes and a selective capacity to utilize plant glucans.</title>
        <authorList>
            <consortium name="NISC Comparative Sequencing Program"/>
            <person name="Wegmann U."/>
            <person name="Louis P."/>
            <person name="Goesmann A."/>
            <person name="Henrissat B."/>
            <person name="Duncan S.H."/>
            <person name="Flint H.J."/>
        </authorList>
    </citation>
    <scope>NUCLEOTIDE SEQUENCE</scope>
    <source>
        <strain evidence="1">VKM B-1499</strain>
    </source>
</reference>
<evidence type="ECO:0000313" key="1">
    <source>
        <dbReference type="EMBL" id="GLK47437.1"/>
    </source>
</evidence>